<dbReference type="AlphaFoldDB" id="G4T1F1"/>
<accession>G4T1F1</accession>
<protein>
    <recommendedName>
        <fullName evidence="1">DUF7673 domain-containing protein</fullName>
    </recommendedName>
</protein>
<reference evidence="3" key="1">
    <citation type="journal article" date="2012" name="J. Bacteriol.">
        <title>Genome sequence of the haloalkaliphilic methanotrophic bacterium Methylomicrobium alcaliphilum 20Z.</title>
        <authorList>
            <person name="Vuilleumier S."/>
            <person name="Khmelenina V.N."/>
            <person name="Bringel F."/>
            <person name="Reshetnikov A.S."/>
            <person name="Lajus A."/>
            <person name="Mangenot S."/>
            <person name="Rouy Z."/>
            <person name="Op den Camp H.J."/>
            <person name="Jetten M.S."/>
            <person name="Dispirito A.A."/>
            <person name="Dunfield P."/>
            <person name="Klotz M.G."/>
            <person name="Semrau J.D."/>
            <person name="Stein L.Y."/>
            <person name="Barbe V."/>
            <person name="Medigue C."/>
            <person name="Trotsenko Y.A."/>
            <person name="Kalyuzhnaya M.G."/>
        </authorList>
    </citation>
    <scope>NUCLEOTIDE SEQUENCE [LARGE SCALE GENOMIC DNA]</scope>
    <source>
        <strain evidence="3">DSM 19304 / NCIMB 14124 / VKM B-2133 / 20Z</strain>
    </source>
</reference>
<dbReference type="Pfam" id="PF24720">
    <property type="entry name" value="DUF7673"/>
    <property type="match status" value="1"/>
</dbReference>
<dbReference type="InterPro" id="IPR056090">
    <property type="entry name" value="DUF7673"/>
</dbReference>
<evidence type="ECO:0000313" key="3">
    <source>
        <dbReference type="Proteomes" id="UP000008315"/>
    </source>
</evidence>
<keyword evidence="3" id="KW-1185">Reference proteome</keyword>
<gene>
    <name evidence="2" type="ordered locus">MEALZ_4049</name>
</gene>
<dbReference type="HOGENOM" id="CLU_157792_0_0_6"/>
<dbReference type="Proteomes" id="UP000008315">
    <property type="component" value="Chromosome"/>
</dbReference>
<dbReference type="KEGG" id="mah:MEALZ_4049"/>
<sequence length="127" mass="14342">MAAYDPADTHEEDRNQAVNEFLHRLNAFDAERQSALEAGVPALGRLAKIAGGDTGQASKVRRFLLGLYNGPRFPFVLTELRGLDKQLFEDCMSVLRLDARATIKEVHQYFTNGSDLFEKWAKLESKR</sequence>
<feature type="domain" description="DUF7673" evidence="1">
    <location>
        <begin position="41"/>
        <end position="121"/>
    </location>
</feature>
<name>G4T1F1_META2</name>
<dbReference type="RefSeq" id="WP_014150451.1">
    <property type="nucleotide sequence ID" value="NC_016112.1"/>
</dbReference>
<evidence type="ECO:0000313" key="2">
    <source>
        <dbReference type="EMBL" id="CCE25704.1"/>
    </source>
</evidence>
<dbReference type="PATRIC" id="fig|271065.3.peg.4185"/>
<proteinExistence type="predicted"/>
<organism evidence="2 3">
    <name type="scientific">Methylotuvimicrobium alcaliphilum (strain DSM 19304 / NCIMB 14124 / VKM B-2133 / 20Z)</name>
    <name type="common">Methylomicrobium alcaliphilum</name>
    <dbReference type="NCBI Taxonomy" id="1091494"/>
    <lineage>
        <taxon>Bacteria</taxon>
        <taxon>Pseudomonadati</taxon>
        <taxon>Pseudomonadota</taxon>
        <taxon>Gammaproteobacteria</taxon>
        <taxon>Methylococcales</taxon>
        <taxon>Methylococcaceae</taxon>
        <taxon>Methylotuvimicrobium</taxon>
    </lineage>
</organism>
<dbReference type="EMBL" id="FO082060">
    <property type="protein sequence ID" value="CCE25704.1"/>
    <property type="molecule type" value="Genomic_DNA"/>
</dbReference>
<evidence type="ECO:0000259" key="1">
    <source>
        <dbReference type="Pfam" id="PF24720"/>
    </source>
</evidence>